<gene>
    <name evidence="1" type="ORF">GCM10010991_22600</name>
</gene>
<name>A0A917YLD1_9RHOB</name>
<proteinExistence type="predicted"/>
<organism evidence="1 2">
    <name type="scientific">Gemmobacter aquaticus</name>
    <dbReference type="NCBI Taxonomy" id="490185"/>
    <lineage>
        <taxon>Bacteria</taxon>
        <taxon>Pseudomonadati</taxon>
        <taxon>Pseudomonadota</taxon>
        <taxon>Alphaproteobacteria</taxon>
        <taxon>Rhodobacterales</taxon>
        <taxon>Paracoccaceae</taxon>
        <taxon>Gemmobacter</taxon>
    </lineage>
</organism>
<dbReference type="OrthoDB" id="9797304at2"/>
<dbReference type="AlphaFoldDB" id="A0A917YLD1"/>
<dbReference type="InterPro" id="IPR035965">
    <property type="entry name" value="PAS-like_dom_sf"/>
</dbReference>
<protein>
    <submittedName>
        <fullName evidence="1">Diguanylate cyclase</fullName>
    </submittedName>
</protein>
<accession>A0A917YLD1</accession>
<dbReference type="Pfam" id="PF12860">
    <property type="entry name" value="PAS_7"/>
    <property type="match status" value="1"/>
</dbReference>
<dbReference type="EMBL" id="BMLP01000004">
    <property type="protein sequence ID" value="GGO33340.1"/>
    <property type="molecule type" value="Genomic_DNA"/>
</dbReference>
<evidence type="ECO:0000313" key="1">
    <source>
        <dbReference type="EMBL" id="GGO33340.1"/>
    </source>
</evidence>
<comment type="caution">
    <text evidence="1">The sequence shown here is derived from an EMBL/GenBank/DDBJ whole genome shotgun (WGS) entry which is preliminary data.</text>
</comment>
<keyword evidence="2" id="KW-1185">Reference proteome</keyword>
<dbReference type="SUPFAM" id="SSF55785">
    <property type="entry name" value="PYP-like sensor domain (PAS domain)"/>
    <property type="match status" value="1"/>
</dbReference>
<evidence type="ECO:0000313" key="2">
    <source>
        <dbReference type="Proteomes" id="UP000598196"/>
    </source>
</evidence>
<reference evidence="1 2" key="1">
    <citation type="journal article" date="2014" name="Int. J. Syst. Evol. Microbiol.">
        <title>Complete genome sequence of Corynebacterium casei LMG S-19264T (=DSM 44701T), isolated from a smear-ripened cheese.</title>
        <authorList>
            <consortium name="US DOE Joint Genome Institute (JGI-PGF)"/>
            <person name="Walter F."/>
            <person name="Albersmeier A."/>
            <person name="Kalinowski J."/>
            <person name="Ruckert C."/>
        </authorList>
    </citation>
    <scope>NUCLEOTIDE SEQUENCE [LARGE SCALE GENOMIC DNA]</scope>
    <source>
        <strain evidence="1 2">CGMCC 1.7029</strain>
    </source>
</reference>
<dbReference type="RefSeq" id="WP_146286969.1">
    <property type="nucleotide sequence ID" value="NZ_BMLP01000004.1"/>
</dbReference>
<sequence length="519" mass="56853">MVLGWAPALALLLTTSLSALGSIFILAAVQRREREMDGRIFAETDGGTRYLFDGDTLLDATPSARALLAHGVGGTAWSALLSIMARSFPDIEARLSHLETLGTLTLVSDDPAQPSVTLTAELRGGLTRIELSRLSGKGDGSAVDLLTVHAQQQEARVLRDAVNFAPVLIWREAADGRVIWANRPYLLAVAERLEPGSDLAWPLPVLFGESTATPEAPGRHRLCDAQGAPLWFDVTRVENHDGQLGFATAADALVISEATRRDYTRTLSKTFAHLPIGLAIFDRQNLLVNFNPALVDLCRLPTELLLSRPTLFSVLDAMRDRNMIPEPKDYRQWQQVLSGTERAASTAPYEEIWTLPSGETYRLTGRSYAEGGLALMFEDISSETSRARRYRAEIVLGQAVIDALDDSIAVFAATGDLIMTNRRYADLMGDRPTERLEPATFAAQRDAWALPGQDTGFWDAAEQFVHLPDEAPLLSHEVVLANGAQMRCTLSRLPGRMTLVRFCGPAGDPLQERAVLRRA</sequence>
<dbReference type="Proteomes" id="UP000598196">
    <property type="component" value="Unassembled WGS sequence"/>
</dbReference>